<keyword evidence="2" id="KW-0472">Membrane</keyword>
<protein>
    <submittedName>
        <fullName evidence="4">MARVEL domain-containing protein</fullName>
    </submittedName>
</protein>
<dbReference type="Proteomes" id="UP000492821">
    <property type="component" value="Unassembled WGS sequence"/>
</dbReference>
<dbReference type="WBParaSite" id="Pan_g7615.t1">
    <property type="protein sequence ID" value="Pan_g7615.t1"/>
    <property type="gene ID" value="Pan_g7615"/>
</dbReference>
<name>A0A7E4W6C6_PANRE</name>
<evidence type="ECO:0000313" key="4">
    <source>
        <dbReference type="WBParaSite" id="Pan_g7615.t1"/>
    </source>
</evidence>
<reference evidence="3" key="1">
    <citation type="journal article" date="2013" name="Genetics">
        <title>The draft genome and transcriptome of Panagrellus redivivus are shaped by the harsh demands of a free-living lifestyle.</title>
        <authorList>
            <person name="Srinivasan J."/>
            <person name="Dillman A.R."/>
            <person name="Macchietto M.G."/>
            <person name="Heikkinen L."/>
            <person name="Lakso M."/>
            <person name="Fracchia K.M."/>
            <person name="Antoshechkin I."/>
            <person name="Mortazavi A."/>
            <person name="Wong G."/>
            <person name="Sternberg P.W."/>
        </authorList>
    </citation>
    <scope>NUCLEOTIDE SEQUENCE [LARGE SCALE GENOMIC DNA]</scope>
    <source>
        <strain evidence="3">MT8872</strain>
    </source>
</reference>
<sequence>MDYIRRHCAMFHSNYPRRPGTGHHYVFDGKVHVRVAALLIITVRVFLTIVFALHYLTSNEYGYKRLDATYEIVEFLTVTMLVIGFVRKESIWMWPFMAVEFTWVIVVIIMATIGLVGLIFPPSTTQSIVFVPSLRLALLAYLFAILSSIEIYVMLACNRYFDDEKTYRQAPTARPIIRNQARPSSSNASVPGPNTDHTSFQNPNFIPDNAVSLDMDDLDEDENSWHRADARAGVIA</sequence>
<feature type="region of interest" description="Disordered" evidence="1">
    <location>
        <begin position="178"/>
        <end position="204"/>
    </location>
</feature>
<feature type="compositionally biased region" description="Polar residues" evidence="1">
    <location>
        <begin position="195"/>
        <end position="204"/>
    </location>
</feature>
<evidence type="ECO:0000256" key="2">
    <source>
        <dbReference type="SAM" id="Phobius"/>
    </source>
</evidence>
<evidence type="ECO:0000256" key="1">
    <source>
        <dbReference type="SAM" id="MobiDB-lite"/>
    </source>
</evidence>
<feature type="transmembrane region" description="Helical" evidence="2">
    <location>
        <begin position="35"/>
        <end position="56"/>
    </location>
</feature>
<organism evidence="3 4">
    <name type="scientific">Panagrellus redivivus</name>
    <name type="common">Microworm</name>
    <dbReference type="NCBI Taxonomy" id="6233"/>
    <lineage>
        <taxon>Eukaryota</taxon>
        <taxon>Metazoa</taxon>
        <taxon>Ecdysozoa</taxon>
        <taxon>Nematoda</taxon>
        <taxon>Chromadorea</taxon>
        <taxon>Rhabditida</taxon>
        <taxon>Tylenchina</taxon>
        <taxon>Panagrolaimomorpha</taxon>
        <taxon>Panagrolaimoidea</taxon>
        <taxon>Panagrolaimidae</taxon>
        <taxon>Panagrellus</taxon>
    </lineage>
</organism>
<proteinExistence type="predicted"/>
<dbReference type="AlphaFoldDB" id="A0A7E4W6C6"/>
<keyword evidence="2" id="KW-0812">Transmembrane</keyword>
<reference evidence="4" key="2">
    <citation type="submission" date="2020-10" db="UniProtKB">
        <authorList>
            <consortium name="WormBaseParasite"/>
        </authorList>
    </citation>
    <scope>IDENTIFICATION</scope>
</reference>
<accession>A0A7E4W6C6</accession>
<feature type="transmembrane region" description="Helical" evidence="2">
    <location>
        <begin position="140"/>
        <end position="161"/>
    </location>
</feature>
<evidence type="ECO:0000313" key="3">
    <source>
        <dbReference type="Proteomes" id="UP000492821"/>
    </source>
</evidence>
<feature type="transmembrane region" description="Helical" evidence="2">
    <location>
        <begin position="98"/>
        <end position="120"/>
    </location>
</feature>
<keyword evidence="2" id="KW-1133">Transmembrane helix</keyword>
<feature type="transmembrane region" description="Helical" evidence="2">
    <location>
        <begin position="68"/>
        <end position="86"/>
    </location>
</feature>
<keyword evidence="3" id="KW-1185">Reference proteome</keyword>